<feature type="region of interest" description="Disordered" evidence="1">
    <location>
        <begin position="149"/>
        <end position="168"/>
    </location>
</feature>
<proteinExistence type="predicted"/>
<keyword evidence="5" id="KW-1185">Reference proteome</keyword>
<feature type="signal peptide" evidence="3">
    <location>
        <begin position="1"/>
        <end position="29"/>
    </location>
</feature>
<reference evidence="4 5" key="1">
    <citation type="submission" date="2017-06" db="EMBL/GenBank/DDBJ databases">
        <authorList>
            <person name="Kim H.J."/>
            <person name="Triplett B.A."/>
        </authorList>
    </citation>
    <scope>NUCLEOTIDE SEQUENCE [LARGE SCALE GENOMIC DNA]</scope>
    <source>
        <strain evidence="4 5">CGMCC 4.2132</strain>
    </source>
</reference>
<gene>
    <name evidence="4" type="ORF">SAMN05216276_1005248</name>
</gene>
<keyword evidence="2" id="KW-1133">Transmembrane helix</keyword>
<dbReference type="EMBL" id="FZOD01000005">
    <property type="protein sequence ID" value="SNS20365.1"/>
    <property type="molecule type" value="Genomic_DNA"/>
</dbReference>
<feature type="chain" id="PRO_5013325933" description="Gram-positive cocci surface proteins LPxTG domain-containing protein" evidence="3">
    <location>
        <begin position="30"/>
        <end position="244"/>
    </location>
</feature>
<keyword evidence="3" id="KW-0732">Signal</keyword>
<evidence type="ECO:0000256" key="2">
    <source>
        <dbReference type="SAM" id="Phobius"/>
    </source>
</evidence>
<sequence length="244" mass="25010">MAGKYTISVLFAVVAGSGLTLGSTGMAIAATSMPAPMAAVHAQPYPPDFGALADAAMADAASVDDRSEALLREAENCEGGPAEAARITAAAEALEAEARNIGIRSDAIADAADAAGDSEAEDMARDAERMAVGADADAQRAQEIARRGCEGGGEVNNTNNNNNVDPEAVYEDFGDEDRHHRRGFRNCGDDCCEGGCGERVGRGRELPFTGAPVTTVAALGGGLLAMGTVGVLVPVRRRRSTSVK</sequence>
<dbReference type="Proteomes" id="UP000198282">
    <property type="component" value="Unassembled WGS sequence"/>
</dbReference>
<keyword evidence="2" id="KW-0812">Transmembrane</keyword>
<evidence type="ECO:0000256" key="1">
    <source>
        <dbReference type="SAM" id="MobiDB-lite"/>
    </source>
</evidence>
<protein>
    <recommendedName>
        <fullName evidence="6">Gram-positive cocci surface proteins LPxTG domain-containing protein</fullName>
    </recommendedName>
</protein>
<keyword evidence="2" id="KW-0472">Membrane</keyword>
<evidence type="ECO:0000313" key="4">
    <source>
        <dbReference type="EMBL" id="SNS20365.1"/>
    </source>
</evidence>
<evidence type="ECO:0008006" key="6">
    <source>
        <dbReference type="Google" id="ProtNLM"/>
    </source>
</evidence>
<organism evidence="4 5">
    <name type="scientific">Streptosporangium subroseum</name>
    <dbReference type="NCBI Taxonomy" id="106412"/>
    <lineage>
        <taxon>Bacteria</taxon>
        <taxon>Bacillati</taxon>
        <taxon>Actinomycetota</taxon>
        <taxon>Actinomycetes</taxon>
        <taxon>Streptosporangiales</taxon>
        <taxon>Streptosporangiaceae</taxon>
        <taxon>Streptosporangium</taxon>
    </lineage>
</organism>
<accession>A0A239CJL7</accession>
<evidence type="ECO:0000313" key="5">
    <source>
        <dbReference type="Proteomes" id="UP000198282"/>
    </source>
</evidence>
<dbReference type="AlphaFoldDB" id="A0A239CJL7"/>
<evidence type="ECO:0000256" key="3">
    <source>
        <dbReference type="SAM" id="SignalP"/>
    </source>
</evidence>
<name>A0A239CJL7_9ACTN</name>
<feature type="transmembrane region" description="Helical" evidence="2">
    <location>
        <begin position="216"/>
        <end position="235"/>
    </location>
</feature>